<feature type="chain" id="PRO_5004084980" evidence="2">
    <location>
        <begin position="21"/>
        <end position="854"/>
    </location>
</feature>
<dbReference type="SUPFAM" id="SSF69318">
    <property type="entry name" value="Integrin alpha N-terminal domain"/>
    <property type="match status" value="2"/>
</dbReference>
<evidence type="ECO:0000313" key="4">
    <source>
        <dbReference type="EMBL" id="EMR64562.1"/>
    </source>
</evidence>
<dbReference type="Proteomes" id="UP000012174">
    <property type="component" value="Unassembled WGS sequence"/>
</dbReference>
<dbReference type="OMA" id="IYCWRNG"/>
<dbReference type="InterPro" id="IPR036514">
    <property type="entry name" value="SGNH_hydro_sf"/>
</dbReference>
<dbReference type="InterPro" id="IPR051532">
    <property type="entry name" value="Ester_Hydrolysis_Enzymes"/>
</dbReference>
<dbReference type="Gene3D" id="3.40.50.1110">
    <property type="entry name" value="SGNH hydrolase"/>
    <property type="match status" value="1"/>
</dbReference>
<sequence length="854" mass="93627">MTVAVYFTVILLSLFRVIAASPFPSHFNDGVFNVKAGASKRAGDFYLRLMPLGASITKGDPAQPDVDTAKNGYRKPLRDRLRADGWEVNMVGSVGDYGTMNDRDNEGHPGWRVLAIHNLAKDTIKTYKPNLILINAGTNDANNANPGDEPVETTHERMEAMMLDAFATVPDAVIVLSTLLPNSNRNDNVNLINDGYRALARKLYDEGRHVVLAEMNDGFIPIGDIWDGTHPNLTGQRKMAAVWREAIAFAEEKDWLRAPSADVGFEDGGAGTTCEKTYGGGAADPRSGWQILSAGDPLIKDDGTYVHKSASRGSVFSKSFGPDSAKYYFSQLVTHGADRGGELDELVETYIGSDNKVYVIMYENLGGGKFGDGVQLDVKDGCIPRGIRWGDVDNDGLDDFICIGTDGAMYVSKNLGGSPPQFRALGTYKGATSGYLQEHVRLGDIDGDGRLDYCLINANDGNIRCWRNGGFGEKAEYWQDIGSGDIVFPAKGMGDIRGVRFADINGDFRDDWTWISTNGQVTTYVNQRGEDKGMVPRWLEAGVTHGGGFDVYDPESRNNIQFGRIYGSGRRDYAHIERTNCRDTDAGHGCDINIVVYENLGSGGKFQKGDGSRWGDMRGRGLDDYIWISPDGVISVFPNQNTKDDVSRDVTRGIWGSSIHALETGMDRRALHIGDWDGDGRDDVIGVDKATGSLTVWKSNWVSGTDFGFTQSAISGSDKCKQGWGVGYFDNGVHFADITGEGKVDYLCMEPDGRTTAWLNDDTSTLRDAGQVKFSNDLDRANYRFADVNGDGRADMIWTDKFSGDGRVWRNGGELAEDQRESGSKFHWDDLGLRYQGSSRGPNMHFPSLGMDMV</sequence>
<dbReference type="STRING" id="1287681.M7SK63"/>
<feature type="signal peptide" evidence="2">
    <location>
        <begin position="1"/>
        <end position="20"/>
    </location>
</feature>
<evidence type="ECO:0000313" key="5">
    <source>
        <dbReference type="Proteomes" id="UP000012174"/>
    </source>
</evidence>
<dbReference type="EMBL" id="KB707045">
    <property type="protein sequence ID" value="EMR64562.1"/>
    <property type="molecule type" value="Genomic_DNA"/>
</dbReference>
<dbReference type="CDD" id="cd01833">
    <property type="entry name" value="XynB_like"/>
    <property type="match status" value="1"/>
</dbReference>
<dbReference type="Pfam" id="PF13517">
    <property type="entry name" value="FG-GAP_3"/>
    <property type="match status" value="2"/>
</dbReference>
<gene>
    <name evidence="4" type="ORF">UCREL1_8476</name>
</gene>
<keyword evidence="1 2" id="KW-0732">Signal</keyword>
<dbReference type="InterPro" id="IPR028994">
    <property type="entry name" value="Integrin_alpha_N"/>
</dbReference>
<accession>M7SK63</accession>
<dbReference type="eggNOG" id="ENOG502SKC8">
    <property type="taxonomic scope" value="Eukaryota"/>
</dbReference>
<dbReference type="OrthoDB" id="3915838at2759"/>
<dbReference type="KEGG" id="ela:UCREL1_8476"/>
<dbReference type="SUPFAM" id="SSF52266">
    <property type="entry name" value="SGNH hydrolase"/>
    <property type="match status" value="1"/>
</dbReference>
<dbReference type="PANTHER" id="PTHR30383">
    <property type="entry name" value="THIOESTERASE 1/PROTEASE 1/LYSOPHOSPHOLIPASE L1"/>
    <property type="match status" value="1"/>
</dbReference>
<dbReference type="AlphaFoldDB" id="M7SK63"/>
<dbReference type="InterPro" id="IPR013830">
    <property type="entry name" value="SGNH_hydro"/>
</dbReference>
<dbReference type="PANTHER" id="PTHR30383:SF31">
    <property type="entry name" value="SGNH HYDROLASE-TYPE ESTERASE DOMAIN-CONTAINING PROTEIN-RELATED"/>
    <property type="match status" value="1"/>
</dbReference>
<evidence type="ECO:0000256" key="2">
    <source>
        <dbReference type="SAM" id="SignalP"/>
    </source>
</evidence>
<dbReference type="GO" id="GO:0004622">
    <property type="term" value="F:phosphatidylcholine lysophospholipase activity"/>
    <property type="evidence" value="ECO:0007669"/>
    <property type="project" value="TreeGrafter"/>
</dbReference>
<dbReference type="Pfam" id="PF13472">
    <property type="entry name" value="Lipase_GDSL_2"/>
    <property type="match status" value="1"/>
</dbReference>
<evidence type="ECO:0000259" key="3">
    <source>
        <dbReference type="Pfam" id="PF13472"/>
    </source>
</evidence>
<evidence type="ECO:0000256" key="1">
    <source>
        <dbReference type="ARBA" id="ARBA00022729"/>
    </source>
</evidence>
<keyword evidence="5" id="KW-1185">Reference proteome</keyword>
<dbReference type="HOGENOM" id="CLU_005594_1_0_1"/>
<organism evidence="4 5">
    <name type="scientific">Eutypa lata (strain UCR-EL1)</name>
    <name type="common">Grapevine dieback disease fungus</name>
    <name type="synonym">Eutypa armeniacae</name>
    <dbReference type="NCBI Taxonomy" id="1287681"/>
    <lineage>
        <taxon>Eukaryota</taxon>
        <taxon>Fungi</taxon>
        <taxon>Dikarya</taxon>
        <taxon>Ascomycota</taxon>
        <taxon>Pezizomycotina</taxon>
        <taxon>Sordariomycetes</taxon>
        <taxon>Xylariomycetidae</taxon>
        <taxon>Xylariales</taxon>
        <taxon>Diatrypaceae</taxon>
        <taxon>Eutypa</taxon>
    </lineage>
</organism>
<protein>
    <submittedName>
        <fullName evidence="4">Putative carbohydrate esterase family 3 protein</fullName>
    </submittedName>
</protein>
<proteinExistence type="predicted"/>
<name>M7SK63_EUTLA</name>
<dbReference type="InterPro" id="IPR013517">
    <property type="entry name" value="FG-GAP"/>
</dbReference>
<reference evidence="5" key="1">
    <citation type="journal article" date="2013" name="Genome Announc.">
        <title>Draft genome sequence of the grapevine dieback fungus Eutypa lata UCR-EL1.</title>
        <authorList>
            <person name="Blanco-Ulate B."/>
            <person name="Rolshausen P.E."/>
            <person name="Cantu D."/>
        </authorList>
    </citation>
    <scope>NUCLEOTIDE SEQUENCE [LARGE SCALE GENOMIC DNA]</scope>
    <source>
        <strain evidence="5">UCR-EL1</strain>
    </source>
</reference>
<feature type="domain" description="SGNH hydrolase-type esterase" evidence="3">
    <location>
        <begin position="52"/>
        <end position="237"/>
    </location>
</feature>